<reference evidence="2" key="1">
    <citation type="journal article" date="2012" name="Nature">
        <title>The oyster genome reveals stress adaptation and complexity of shell formation.</title>
        <authorList>
            <person name="Zhang G."/>
            <person name="Fang X."/>
            <person name="Guo X."/>
            <person name="Li L."/>
            <person name="Luo R."/>
            <person name="Xu F."/>
            <person name="Yang P."/>
            <person name="Zhang L."/>
            <person name="Wang X."/>
            <person name="Qi H."/>
            <person name="Xiong Z."/>
            <person name="Que H."/>
            <person name="Xie Y."/>
            <person name="Holland P.W."/>
            <person name="Paps J."/>
            <person name="Zhu Y."/>
            <person name="Wu F."/>
            <person name="Chen Y."/>
            <person name="Wang J."/>
            <person name="Peng C."/>
            <person name="Meng J."/>
            <person name="Yang L."/>
            <person name="Liu J."/>
            <person name="Wen B."/>
            <person name="Zhang N."/>
            <person name="Huang Z."/>
            <person name="Zhu Q."/>
            <person name="Feng Y."/>
            <person name="Mount A."/>
            <person name="Hedgecock D."/>
            <person name="Xu Z."/>
            <person name="Liu Y."/>
            <person name="Domazet-Loso T."/>
            <person name="Du Y."/>
            <person name="Sun X."/>
            <person name="Zhang S."/>
            <person name="Liu B."/>
            <person name="Cheng P."/>
            <person name="Jiang X."/>
            <person name="Li J."/>
            <person name="Fan D."/>
            <person name="Wang W."/>
            <person name="Fu W."/>
            <person name="Wang T."/>
            <person name="Wang B."/>
            <person name="Zhang J."/>
            <person name="Peng Z."/>
            <person name="Li Y."/>
            <person name="Li N."/>
            <person name="Wang J."/>
            <person name="Chen M."/>
            <person name="He Y."/>
            <person name="Tan F."/>
            <person name="Song X."/>
            <person name="Zheng Q."/>
            <person name="Huang R."/>
            <person name="Yang H."/>
            <person name="Du X."/>
            <person name="Chen L."/>
            <person name="Yang M."/>
            <person name="Gaffney P.M."/>
            <person name="Wang S."/>
            <person name="Luo L."/>
            <person name="She Z."/>
            <person name="Ming Y."/>
            <person name="Huang W."/>
            <person name="Zhang S."/>
            <person name="Huang B."/>
            <person name="Zhang Y."/>
            <person name="Qu T."/>
            <person name="Ni P."/>
            <person name="Miao G."/>
            <person name="Wang J."/>
            <person name="Wang Q."/>
            <person name="Steinberg C.E."/>
            <person name="Wang H."/>
            <person name="Li N."/>
            <person name="Qian L."/>
            <person name="Zhang G."/>
            <person name="Li Y."/>
            <person name="Yang H."/>
            <person name="Liu X."/>
            <person name="Wang J."/>
            <person name="Yin Y."/>
            <person name="Wang J."/>
        </authorList>
    </citation>
    <scope>NUCLEOTIDE SEQUENCE [LARGE SCALE GENOMIC DNA]</scope>
    <source>
        <strain evidence="2">05x7-T-G4-1.051#20</strain>
    </source>
</reference>
<dbReference type="EMBL" id="JH818816">
    <property type="protein sequence ID" value="EKC34932.1"/>
    <property type="molecule type" value="Genomic_DNA"/>
</dbReference>
<protein>
    <submittedName>
        <fullName evidence="2">Uncharacterized protein</fullName>
    </submittedName>
</protein>
<evidence type="ECO:0000256" key="1">
    <source>
        <dbReference type="SAM" id="MobiDB-lite"/>
    </source>
</evidence>
<feature type="region of interest" description="Disordered" evidence="1">
    <location>
        <begin position="58"/>
        <end position="81"/>
    </location>
</feature>
<gene>
    <name evidence="2" type="ORF">CGI_10016216</name>
</gene>
<dbReference type="InParanoid" id="K1QDC9"/>
<dbReference type="AlphaFoldDB" id="K1QDC9"/>
<proteinExistence type="predicted"/>
<dbReference type="HOGENOM" id="CLU_2576173_0_0_1"/>
<evidence type="ECO:0000313" key="2">
    <source>
        <dbReference type="EMBL" id="EKC34932.1"/>
    </source>
</evidence>
<name>K1QDC9_MAGGI</name>
<accession>K1QDC9</accession>
<sequence length="81" mass="8650">MEGVEAPISSAFSKRLVSDVAQEIGNAVGKCKVINTVIDRFILGSSIPLQLEQIIPTSSLPTDNRNSAVASGDELEKHLEN</sequence>
<feature type="compositionally biased region" description="Polar residues" evidence="1">
    <location>
        <begin position="58"/>
        <end position="69"/>
    </location>
</feature>
<organism evidence="2">
    <name type="scientific">Magallana gigas</name>
    <name type="common">Pacific oyster</name>
    <name type="synonym">Crassostrea gigas</name>
    <dbReference type="NCBI Taxonomy" id="29159"/>
    <lineage>
        <taxon>Eukaryota</taxon>
        <taxon>Metazoa</taxon>
        <taxon>Spiralia</taxon>
        <taxon>Lophotrochozoa</taxon>
        <taxon>Mollusca</taxon>
        <taxon>Bivalvia</taxon>
        <taxon>Autobranchia</taxon>
        <taxon>Pteriomorphia</taxon>
        <taxon>Ostreida</taxon>
        <taxon>Ostreoidea</taxon>
        <taxon>Ostreidae</taxon>
        <taxon>Magallana</taxon>
    </lineage>
</organism>